<evidence type="ECO:0000259" key="1">
    <source>
        <dbReference type="Pfam" id="PF01872"/>
    </source>
</evidence>
<name>A0A161V793_9HYPH</name>
<evidence type="ECO:0000313" key="3">
    <source>
        <dbReference type="Proteomes" id="UP000076577"/>
    </source>
</evidence>
<dbReference type="RefSeq" id="WP_068003929.1">
    <property type="nucleotide sequence ID" value="NZ_FOFM01000007.1"/>
</dbReference>
<dbReference type="AlphaFoldDB" id="A0A161V793"/>
<dbReference type="PANTHER" id="PTHR38011:SF11">
    <property type="entry name" value="2,5-DIAMINO-6-RIBOSYLAMINO-4(3H)-PYRIMIDINONE 5'-PHOSPHATE REDUCTASE"/>
    <property type="match status" value="1"/>
</dbReference>
<dbReference type="SUPFAM" id="SSF53597">
    <property type="entry name" value="Dihydrofolate reductase-like"/>
    <property type="match status" value="1"/>
</dbReference>
<dbReference type="GO" id="GO:0008703">
    <property type="term" value="F:5-amino-6-(5-phosphoribosylamino)uracil reductase activity"/>
    <property type="evidence" value="ECO:0007669"/>
    <property type="project" value="InterPro"/>
</dbReference>
<dbReference type="InterPro" id="IPR024072">
    <property type="entry name" value="DHFR-like_dom_sf"/>
</dbReference>
<dbReference type="InterPro" id="IPR050765">
    <property type="entry name" value="Riboflavin_Biosynth_HTPR"/>
</dbReference>
<dbReference type="EMBL" id="LMCB01000006">
    <property type="protein sequence ID" value="KZL20781.1"/>
    <property type="molecule type" value="Genomic_DNA"/>
</dbReference>
<organism evidence="2 3">
    <name type="scientific">Pseudovibrio axinellae</name>
    <dbReference type="NCBI Taxonomy" id="989403"/>
    <lineage>
        <taxon>Bacteria</taxon>
        <taxon>Pseudomonadati</taxon>
        <taxon>Pseudomonadota</taxon>
        <taxon>Alphaproteobacteria</taxon>
        <taxon>Hyphomicrobiales</taxon>
        <taxon>Stappiaceae</taxon>
        <taxon>Pseudovibrio</taxon>
    </lineage>
</organism>
<dbReference type="InterPro" id="IPR002734">
    <property type="entry name" value="RibDG_C"/>
</dbReference>
<feature type="domain" description="Bacterial bifunctional deaminase-reductase C-terminal" evidence="1">
    <location>
        <begin position="6"/>
        <end position="170"/>
    </location>
</feature>
<dbReference type="Pfam" id="PF01872">
    <property type="entry name" value="RibD_C"/>
    <property type="match status" value="1"/>
</dbReference>
<dbReference type="GO" id="GO:0009231">
    <property type="term" value="P:riboflavin biosynthetic process"/>
    <property type="evidence" value="ECO:0007669"/>
    <property type="project" value="InterPro"/>
</dbReference>
<proteinExistence type="predicted"/>
<keyword evidence="3" id="KW-1185">Reference proteome</keyword>
<reference evidence="2 3" key="1">
    <citation type="journal article" date="2016" name="Front. Microbiol.">
        <title>Comparative Genomic Analysis Reveals a Diverse Repertoire of Genes Involved in Prokaryote-Eukaryote Interactions within the Pseudovibrio Genus.</title>
        <authorList>
            <person name="Romano S."/>
            <person name="Fernandez-Guerra A."/>
            <person name="Reen F.J."/>
            <person name="Glockner F.O."/>
            <person name="Crowley S.P."/>
            <person name="O'Sullivan O."/>
            <person name="Cotter P.D."/>
            <person name="Adams C."/>
            <person name="Dobson A.D."/>
            <person name="O'Gara F."/>
        </authorList>
    </citation>
    <scope>NUCLEOTIDE SEQUENCE [LARGE SCALE GENOMIC DNA]</scope>
    <source>
        <strain evidence="2 3">Ad2</strain>
    </source>
</reference>
<accession>A0A161V793</accession>
<sequence length="182" mass="19871">MTSGHVFIATSLDGFVARENHALDWLMKQPNTGEDAGYDAFMGCMDGLVMGRGSYETVLGFENWPYAKPVVVLSKTMTQADVPDALKGKVRVSASDPAEIMQELSAEGWSHAYVDGGKVVQSFIRAGLVEDIILTQIPILIGRGVRLFGDVTADIDLELVSSRSFKSGMVQSHYRLMPVLEK</sequence>
<dbReference type="STRING" id="989403.SAMN05421798_107106"/>
<dbReference type="PATRIC" id="fig|989403.3.peg.1362"/>
<protein>
    <recommendedName>
        <fullName evidence="1">Bacterial bifunctional deaminase-reductase C-terminal domain-containing protein</fullName>
    </recommendedName>
</protein>
<evidence type="ECO:0000313" key="2">
    <source>
        <dbReference type="EMBL" id="KZL20781.1"/>
    </source>
</evidence>
<dbReference type="Gene3D" id="3.40.430.10">
    <property type="entry name" value="Dihydrofolate Reductase, subunit A"/>
    <property type="match status" value="1"/>
</dbReference>
<dbReference type="Proteomes" id="UP000076577">
    <property type="component" value="Unassembled WGS sequence"/>
</dbReference>
<comment type="caution">
    <text evidence="2">The sequence shown here is derived from an EMBL/GenBank/DDBJ whole genome shotgun (WGS) entry which is preliminary data.</text>
</comment>
<dbReference type="PANTHER" id="PTHR38011">
    <property type="entry name" value="DIHYDROFOLATE REDUCTASE FAMILY PROTEIN (AFU_ORTHOLOGUE AFUA_8G06820)"/>
    <property type="match status" value="1"/>
</dbReference>
<gene>
    <name evidence="2" type="ORF">PsAD2_01270</name>
</gene>
<dbReference type="OrthoDB" id="9782335at2"/>